<gene>
    <name evidence="1" type="ORF">L2E82_11994</name>
</gene>
<protein>
    <submittedName>
        <fullName evidence="1">Uncharacterized protein</fullName>
    </submittedName>
</protein>
<reference evidence="1 2" key="2">
    <citation type="journal article" date="2022" name="Mol. Ecol. Resour.">
        <title>The genomes of chicory, endive, great burdock and yacon provide insights into Asteraceae paleo-polyploidization history and plant inulin production.</title>
        <authorList>
            <person name="Fan W."/>
            <person name="Wang S."/>
            <person name="Wang H."/>
            <person name="Wang A."/>
            <person name="Jiang F."/>
            <person name="Liu H."/>
            <person name="Zhao H."/>
            <person name="Xu D."/>
            <person name="Zhang Y."/>
        </authorList>
    </citation>
    <scope>NUCLEOTIDE SEQUENCE [LARGE SCALE GENOMIC DNA]</scope>
    <source>
        <strain evidence="2">cv. Punajuju</strain>
        <tissue evidence="1">Leaves</tissue>
    </source>
</reference>
<sequence>MGPPSSKFPHRKLSVQRVRVSIQSSELLYKQSYYVYAMAKGKLILICQSGGEFVTEDDGTMSYNGGEANAENVTSETPFNDIKLKLAEACNLDQKTVTIKYFLPGNKKNLIVMKNDKDVKRMIDFHGDAITAEVFVTGTPGFDRSALELESKRESGTKKDETLKKDETVKHGKAKTKKDGKVPQSPPATRTRLAMLAAEVSSDDKEEGGTDKSDGATSEDSGNETSSTSDSDRGNEKPDSRSDSGSDYIPKRSSMRKHKTLTASPADAVKKRRRTPSWKFGSNGRPTIVSFPDSGSKREKTAKNIGESSQRKSRSYFTADAYRLTYAESICPVPIDGPPPLLKDGGRKLDFEKIEGRKLDFEKIEGRNVDGEKEEGRKLDFEKIEGGSVDGEKMEVDKDEGGKVDGEKEEGRKLDFEKIEGGNVDGEKMEVEKDEGGNVDAEKEEGEKLDVEKDSNVDTEMEECMKLDAKKDEGCKVDTENNEGSKVETEKEEGRKLDVEKDEGGNVDTEVEEGMKLDDKKDEGGKVESEKDEGSKAETEKEEGGKLDAEKDEGGNVDTEMGEGTKLDDKKDEGGKVETEKEDGTKLDVEKDEGSNMDTAMVKLDEKKDEGRKVDIEKHEGGKLDVEKDEGKIREEHEDPNVFVLPPIPVKGSSMVKKEIEGVETESEIKRKVTCSKCKQPGHYKKSCKI</sequence>
<name>A0ACB9GFW4_CICIN</name>
<organism evidence="1 2">
    <name type="scientific">Cichorium intybus</name>
    <name type="common">Chicory</name>
    <dbReference type="NCBI Taxonomy" id="13427"/>
    <lineage>
        <taxon>Eukaryota</taxon>
        <taxon>Viridiplantae</taxon>
        <taxon>Streptophyta</taxon>
        <taxon>Embryophyta</taxon>
        <taxon>Tracheophyta</taxon>
        <taxon>Spermatophyta</taxon>
        <taxon>Magnoliopsida</taxon>
        <taxon>eudicotyledons</taxon>
        <taxon>Gunneridae</taxon>
        <taxon>Pentapetalae</taxon>
        <taxon>asterids</taxon>
        <taxon>campanulids</taxon>
        <taxon>Asterales</taxon>
        <taxon>Asteraceae</taxon>
        <taxon>Cichorioideae</taxon>
        <taxon>Cichorieae</taxon>
        <taxon>Cichoriinae</taxon>
        <taxon>Cichorium</taxon>
    </lineage>
</organism>
<accession>A0ACB9GFW4</accession>
<dbReference type="EMBL" id="CM042010">
    <property type="protein sequence ID" value="KAI3781966.1"/>
    <property type="molecule type" value="Genomic_DNA"/>
</dbReference>
<proteinExistence type="predicted"/>
<comment type="caution">
    <text evidence="1">The sequence shown here is derived from an EMBL/GenBank/DDBJ whole genome shotgun (WGS) entry which is preliminary data.</text>
</comment>
<keyword evidence="2" id="KW-1185">Reference proteome</keyword>
<evidence type="ECO:0000313" key="2">
    <source>
        <dbReference type="Proteomes" id="UP001055811"/>
    </source>
</evidence>
<reference evidence="2" key="1">
    <citation type="journal article" date="2022" name="Mol. Ecol. Resour.">
        <title>The genomes of chicory, endive, great burdock and yacon provide insights into Asteraceae palaeo-polyploidization history and plant inulin production.</title>
        <authorList>
            <person name="Fan W."/>
            <person name="Wang S."/>
            <person name="Wang H."/>
            <person name="Wang A."/>
            <person name="Jiang F."/>
            <person name="Liu H."/>
            <person name="Zhao H."/>
            <person name="Xu D."/>
            <person name="Zhang Y."/>
        </authorList>
    </citation>
    <scope>NUCLEOTIDE SEQUENCE [LARGE SCALE GENOMIC DNA]</scope>
    <source>
        <strain evidence="2">cv. Punajuju</strain>
    </source>
</reference>
<evidence type="ECO:0000313" key="1">
    <source>
        <dbReference type="EMBL" id="KAI3781966.1"/>
    </source>
</evidence>
<dbReference type="Proteomes" id="UP001055811">
    <property type="component" value="Linkage Group LG02"/>
</dbReference>